<comment type="caution">
    <text evidence="1">The sequence shown here is derived from an EMBL/GenBank/DDBJ whole genome shotgun (WGS) entry which is preliminary data.</text>
</comment>
<reference evidence="2" key="1">
    <citation type="submission" date="2012-11" db="EMBL/GenBank/DDBJ databases">
        <authorList>
            <person name="Lucero-Rivera Y.E."/>
            <person name="Tovar-Ramirez D."/>
        </authorList>
    </citation>
    <scope>NUCLEOTIDE SEQUENCE [LARGE SCALE GENOMIC DNA]</scope>
    <source>
        <strain evidence="2">Araruama</strain>
    </source>
</reference>
<gene>
    <name evidence="1" type="ORF">OMM_09159</name>
</gene>
<name>A0A1V1P529_9BACT</name>
<evidence type="ECO:0000313" key="2">
    <source>
        <dbReference type="Proteomes" id="UP000189670"/>
    </source>
</evidence>
<proteinExistence type="predicted"/>
<dbReference type="AlphaFoldDB" id="A0A1V1P529"/>
<evidence type="ECO:0000313" key="1">
    <source>
        <dbReference type="EMBL" id="ETR69967.1"/>
    </source>
</evidence>
<organism evidence="1 2">
    <name type="scientific">Candidatus Magnetoglobus multicellularis str. Araruama</name>
    <dbReference type="NCBI Taxonomy" id="890399"/>
    <lineage>
        <taxon>Bacteria</taxon>
        <taxon>Pseudomonadati</taxon>
        <taxon>Thermodesulfobacteriota</taxon>
        <taxon>Desulfobacteria</taxon>
        <taxon>Desulfobacterales</taxon>
        <taxon>Desulfobacteraceae</taxon>
        <taxon>Candidatus Magnetoglobus</taxon>
    </lineage>
</organism>
<dbReference type="EMBL" id="ATBP01000517">
    <property type="protein sequence ID" value="ETR69967.1"/>
    <property type="molecule type" value="Genomic_DNA"/>
</dbReference>
<sequence length="75" mass="8686">MSTMINSTISELQFLLNQAQLPSKTRIRIIFEDKNRGAEILKRKRTIEAMRQLRGSGNGNLLDVLLTDRKRDNEK</sequence>
<protein>
    <submittedName>
        <fullName evidence="1">Uncharacterized protein</fullName>
    </submittedName>
</protein>
<accession>A0A1V1P529</accession>
<dbReference type="Proteomes" id="UP000189670">
    <property type="component" value="Unassembled WGS sequence"/>
</dbReference>